<organism evidence="1 2">
    <name type="scientific">Dibothriocephalus latus</name>
    <name type="common">Fish tapeworm</name>
    <name type="synonym">Diphyllobothrium latum</name>
    <dbReference type="NCBI Taxonomy" id="60516"/>
    <lineage>
        <taxon>Eukaryota</taxon>
        <taxon>Metazoa</taxon>
        <taxon>Spiralia</taxon>
        <taxon>Lophotrochozoa</taxon>
        <taxon>Platyhelminthes</taxon>
        <taxon>Cestoda</taxon>
        <taxon>Eucestoda</taxon>
        <taxon>Diphyllobothriidea</taxon>
        <taxon>Diphyllobothriidae</taxon>
        <taxon>Dibothriocephalus</taxon>
    </lineage>
</organism>
<dbReference type="Proteomes" id="UP000281553">
    <property type="component" value="Unassembled WGS sequence"/>
</dbReference>
<sequence length="109" mass="12293">MKINEKRCRAGVNLNKLCAGPVTYDWQSFEHKEHIEFVDGKLHVEAADRKTLNRLLAALGDGATVNNKERRNTITGYINGLEIEALNFVANIIYRVSRNATMECLATIM</sequence>
<evidence type="ECO:0000313" key="1">
    <source>
        <dbReference type="EMBL" id="VDN13998.1"/>
    </source>
</evidence>
<protein>
    <submittedName>
        <fullName evidence="1">Uncharacterized protein</fullName>
    </submittedName>
</protein>
<accession>A0A3P7LV87</accession>
<keyword evidence="2" id="KW-1185">Reference proteome</keyword>
<reference evidence="1 2" key="1">
    <citation type="submission" date="2018-11" db="EMBL/GenBank/DDBJ databases">
        <authorList>
            <consortium name="Pathogen Informatics"/>
        </authorList>
    </citation>
    <scope>NUCLEOTIDE SEQUENCE [LARGE SCALE GENOMIC DNA]</scope>
</reference>
<name>A0A3P7LV87_DIBLA</name>
<evidence type="ECO:0000313" key="2">
    <source>
        <dbReference type="Proteomes" id="UP000281553"/>
    </source>
</evidence>
<dbReference type="EMBL" id="UYRU01057969">
    <property type="protein sequence ID" value="VDN13998.1"/>
    <property type="molecule type" value="Genomic_DNA"/>
</dbReference>
<gene>
    <name evidence="1" type="ORF">DILT_LOCUS9829</name>
</gene>
<proteinExistence type="predicted"/>
<dbReference type="AlphaFoldDB" id="A0A3P7LV87"/>